<dbReference type="AlphaFoldDB" id="A0A645CDK0"/>
<dbReference type="Gene3D" id="3.40.50.450">
    <property type="match status" value="1"/>
</dbReference>
<dbReference type="PROSITE" id="PS50967">
    <property type="entry name" value="HRDC"/>
    <property type="match status" value="1"/>
</dbReference>
<reference evidence="2" key="1">
    <citation type="submission" date="2019-08" db="EMBL/GenBank/DDBJ databases">
        <authorList>
            <person name="Kucharzyk K."/>
            <person name="Murdoch R.W."/>
            <person name="Higgins S."/>
            <person name="Loffler F."/>
        </authorList>
    </citation>
    <scope>NUCLEOTIDE SEQUENCE</scope>
</reference>
<dbReference type="SUPFAM" id="SSF47819">
    <property type="entry name" value="HRDC-like"/>
    <property type="match status" value="1"/>
</dbReference>
<dbReference type="EMBL" id="VSSQ01026331">
    <property type="protein sequence ID" value="MPM74993.1"/>
    <property type="molecule type" value="Genomic_DNA"/>
</dbReference>
<proteinExistence type="predicted"/>
<feature type="domain" description="HRDC" evidence="1">
    <location>
        <begin position="195"/>
        <end position="275"/>
    </location>
</feature>
<gene>
    <name evidence="2" type="ORF">SDC9_121983</name>
</gene>
<accession>A0A645CDK0</accession>
<dbReference type="Pfam" id="PF00570">
    <property type="entry name" value="HRDC"/>
    <property type="match status" value="1"/>
</dbReference>
<dbReference type="InterPro" id="IPR057666">
    <property type="entry name" value="DrpA_SLOG"/>
</dbReference>
<dbReference type="InterPro" id="IPR044876">
    <property type="entry name" value="HRDC_dom_sf"/>
</dbReference>
<sequence>MKVYKIRYIGDKSILKRKTIGFLSSSKISSEQSIKCKEWVKQKIKNNEIIICGNINSIEQQIINILLENKQLFILVLANGFKTCINEKIGRAIDENRILILTPFEEEVITYTKETAYIRNRLIIKLSKELYVGTVSKGGNLDKLLQQEIYSKIPKEILPSIQHENNQVKNFIYSSETEKHLKRQSNPKTKSKLPKIEDKELFELLRVWRLEHSHKVNMPPYFIFSQVALIEISNKKPLTMEELLAIKGMGMINSNKYSEYIFNIIRNYIENKSQD</sequence>
<protein>
    <recommendedName>
        <fullName evidence="1">HRDC domain-containing protein</fullName>
    </recommendedName>
</protein>
<dbReference type="SMART" id="SM00341">
    <property type="entry name" value="HRDC"/>
    <property type="match status" value="1"/>
</dbReference>
<dbReference type="InterPro" id="IPR002121">
    <property type="entry name" value="HRDC_dom"/>
</dbReference>
<dbReference type="InterPro" id="IPR010997">
    <property type="entry name" value="HRDC-like_sf"/>
</dbReference>
<dbReference type="Pfam" id="PF02481">
    <property type="entry name" value="DNA_processg_A"/>
    <property type="match status" value="1"/>
</dbReference>
<dbReference type="GO" id="GO:0000166">
    <property type="term" value="F:nucleotide binding"/>
    <property type="evidence" value="ECO:0007669"/>
    <property type="project" value="InterPro"/>
</dbReference>
<dbReference type="GO" id="GO:0003676">
    <property type="term" value="F:nucleic acid binding"/>
    <property type="evidence" value="ECO:0007669"/>
    <property type="project" value="InterPro"/>
</dbReference>
<organism evidence="2">
    <name type="scientific">bioreactor metagenome</name>
    <dbReference type="NCBI Taxonomy" id="1076179"/>
    <lineage>
        <taxon>unclassified sequences</taxon>
        <taxon>metagenomes</taxon>
        <taxon>ecological metagenomes</taxon>
    </lineage>
</organism>
<evidence type="ECO:0000313" key="2">
    <source>
        <dbReference type="EMBL" id="MPM74993.1"/>
    </source>
</evidence>
<dbReference type="GO" id="GO:0009294">
    <property type="term" value="P:DNA-mediated transformation"/>
    <property type="evidence" value="ECO:0007669"/>
    <property type="project" value="InterPro"/>
</dbReference>
<name>A0A645CDK0_9ZZZZ</name>
<comment type="caution">
    <text evidence="2">The sequence shown here is derived from an EMBL/GenBank/DDBJ whole genome shotgun (WGS) entry which is preliminary data.</text>
</comment>
<evidence type="ECO:0000259" key="1">
    <source>
        <dbReference type="PROSITE" id="PS50967"/>
    </source>
</evidence>
<dbReference type="Gene3D" id="1.10.150.80">
    <property type="entry name" value="HRDC domain"/>
    <property type="match status" value="1"/>
</dbReference>